<feature type="transmembrane region" description="Helical" evidence="1">
    <location>
        <begin position="135"/>
        <end position="154"/>
    </location>
</feature>
<protein>
    <submittedName>
        <fullName evidence="3">Type II CAAX prenyl endopeptidase Rce1 family protein</fullName>
    </submittedName>
</protein>
<keyword evidence="1" id="KW-0472">Membrane</keyword>
<keyword evidence="1" id="KW-1133">Transmembrane helix</keyword>
<comment type="caution">
    <text evidence="3">The sequence shown here is derived from an EMBL/GenBank/DDBJ whole genome shotgun (WGS) entry which is preliminary data.</text>
</comment>
<feature type="transmembrane region" description="Helical" evidence="1">
    <location>
        <begin position="196"/>
        <end position="215"/>
    </location>
</feature>
<sequence>MTEPVLLRWPLPPSRLTVRGAGLLALLVMVSLTVEAWIHFEVVEPWLREVTGAEAFKREASQLPLSWQRFESIVIAPLMEESAYRAAFSASLMPLLAAASAPGRRRVVESTVATVLLILIGFASFFFGAGHLLSGWSVAGVCYLLSLLVTAPVLVCHVRGRPVPRALWIVAAVVTTLAFAVMHLDNYVALPSDPRVALLTVPQLLGGGIFLFAAGRYGLRAAMLAHMTSNGLLAVPWFVSWLHWVLATV</sequence>
<feature type="domain" description="CAAX prenyl protease 2/Lysostaphin resistance protein A-like" evidence="2">
    <location>
        <begin position="167"/>
        <end position="231"/>
    </location>
</feature>
<reference evidence="4" key="1">
    <citation type="journal article" date="2019" name="Int. J. Syst. Evol. Microbiol.">
        <title>The Global Catalogue of Microorganisms (GCM) 10K type strain sequencing project: providing services to taxonomists for standard genome sequencing and annotation.</title>
        <authorList>
            <consortium name="The Broad Institute Genomics Platform"/>
            <consortium name="The Broad Institute Genome Sequencing Center for Infectious Disease"/>
            <person name="Wu L."/>
            <person name="Ma J."/>
        </authorList>
    </citation>
    <scope>NUCLEOTIDE SEQUENCE [LARGE SCALE GENOMIC DNA]</scope>
    <source>
        <strain evidence="4">CCUG 63830</strain>
    </source>
</reference>
<feature type="transmembrane region" description="Helical" evidence="1">
    <location>
        <begin position="111"/>
        <end position="129"/>
    </location>
</feature>
<name>A0ABW1ZQ89_9DEIO</name>
<feature type="transmembrane region" description="Helical" evidence="1">
    <location>
        <begin position="227"/>
        <end position="246"/>
    </location>
</feature>
<feature type="transmembrane region" description="Helical" evidence="1">
    <location>
        <begin position="166"/>
        <end position="184"/>
    </location>
</feature>
<evidence type="ECO:0000256" key="1">
    <source>
        <dbReference type="SAM" id="Phobius"/>
    </source>
</evidence>
<dbReference type="EMBL" id="JBHSWB010000002">
    <property type="protein sequence ID" value="MFC6662496.1"/>
    <property type="molecule type" value="Genomic_DNA"/>
</dbReference>
<evidence type="ECO:0000259" key="2">
    <source>
        <dbReference type="Pfam" id="PF02517"/>
    </source>
</evidence>
<dbReference type="Pfam" id="PF02517">
    <property type="entry name" value="Rce1-like"/>
    <property type="match status" value="1"/>
</dbReference>
<keyword evidence="4" id="KW-1185">Reference proteome</keyword>
<evidence type="ECO:0000313" key="4">
    <source>
        <dbReference type="Proteomes" id="UP001596317"/>
    </source>
</evidence>
<keyword evidence="1" id="KW-0812">Transmembrane</keyword>
<feature type="transmembrane region" description="Helical" evidence="1">
    <location>
        <begin position="21"/>
        <end position="40"/>
    </location>
</feature>
<accession>A0ABW1ZQ89</accession>
<dbReference type="RefSeq" id="WP_224612145.1">
    <property type="nucleotide sequence ID" value="NZ_JAIQXV010000023.1"/>
</dbReference>
<dbReference type="InterPro" id="IPR003675">
    <property type="entry name" value="Rce1/LyrA-like_dom"/>
</dbReference>
<organism evidence="3 4">
    <name type="scientific">Deinococcus multiflagellatus</name>
    <dbReference type="NCBI Taxonomy" id="1656887"/>
    <lineage>
        <taxon>Bacteria</taxon>
        <taxon>Thermotogati</taxon>
        <taxon>Deinococcota</taxon>
        <taxon>Deinococci</taxon>
        <taxon>Deinococcales</taxon>
        <taxon>Deinococcaceae</taxon>
        <taxon>Deinococcus</taxon>
    </lineage>
</organism>
<gene>
    <name evidence="3" type="ORF">ACFP90_20800</name>
</gene>
<dbReference type="Proteomes" id="UP001596317">
    <property type="component" value="Unassembled WGS sequence"/>
</dbReference>
<proteinExistence type="predicted"/>
<evidence type="ECO:0000313" key="3">
    <source>
        <dbReference type="EMBL" id="MFC6662496.1"/>
    </source>
</evidence>